<dbReference type="GO" id="GO:0044874">
    <property type="term" value="P:lipoprotein localization to outer membrane"/>
    <property type="evidence" value="ECO:0007669"/>
    <property type="project" value="TreeGrafter"/>
</dbReference>
<evidence type="ECO:0000256" key="6">
    <source>
        <dbReference type="ARBA" id="ARBA00023136"/>
    </source>
</evidence>
<evidence type="ECO:0000256" key="5">
    <source>
        <dbReference type="ARBA" id="ARBA00022989"/>
    </source>
</evidence>
<dbReference type="STRING" id="573413.Spirs_1923"/>
<feature type="domain" description="MacB-like periplasmic core" evidence="9">
    <location>
        <begin position="35"/>
        <end position="205"/>
    </location>
</feature>
<comment type="subcellular location">
    <subcellularLocation>
        <location evidence="1">Cell membrane</location>
        <topology evidence="1">Multi-pass membrane protein</topology>
    </subcellularLocation>
</comment>
<feature type="transmembrane region" description="Helical" evidence="7">
    <location>
        <begin position="414"/>
        <end position="431"/>
    </location>
</feature>
<evidence type="ECO:0000256" key="1">
    <source>
        <dbReference type="ARBA" id="ARBA00004651"/>
    </source>
</evidence>
<evidence type="ECO:0000256" key="3">
    <source>
        <dbReference type="ARBA" id="ARBA00022475"/>
    </source>
</evidence>
<proteinExistence type="inferred from homology"/>
<evidence type="ECO:0000256" key="4">
    <source>
        <dbReference type="ARBA" id="ARBA00022692"/>
    </source>
</evidence>
<dbReference type="OrthoDB" id="356343at2"/>
<comment type="similarity">
    <text evidence="2">Belongs to the ABC-4 integral membrane protein family. LolC/E subfamily.</text>
</comment>
<dbReference type="AlphaFoldDB" id="E1R1A8"/>
<dbReference type="RefSeq" id="WP_013254513.1">
    <property type="nucleotide sequence ID" value="NC_014364.1"/>
</dbReference>
<evidence type="ECO:0000313" key="10">
    <source>
        <dbReference type="EMBL" id="ADK81049.1"/>
    </source>
</evidence>
<evidence type="ECO:0000313" key="11">
    <source>
        <dbReference type="Proteomes" id="UP000002318"/>
    </source>
</evidence>
<feature type="transmembrane region" description="Helical" evidence="7">
    <location>
        <begin position="331"/>
        <end position="356"/>
    </location>
</feature>
<evidence type="ECO:0000259" key="8">
    <source>
        <dbReference type="Pfam" id="PF02687"/>
    </source>
</evidence>
<dbReference type="Pfam" id="PF02687">
    <property type="entry name" value="FtsX"/>
    <property type="match status" value="1"/>
</dbReference>
<accession>E1R1A8</accession>
<dbReference type="InterPro" id="IPR025857">
    <property type="entry name" value="MacB_PCD"/>
</dbReference>
<dbReference type="InterPro" id="IPR003838">
    <property type="entry name" value="ABC3_permease_C"/>
</dbReference>
<keyword evidence="6 7" id="KW-0472">Membrane</keyword>
<feature type="transmembrane region" description="Helical" evidence="7">
    <location>
        <begin position="284"/>
        <end position="301"/>
    </location>
</feature>
<evidence type="ECO:0000256" key="2">
    <source>
        <dbReference type="ARBA" id="ARBA00005236"/>
    </source>
</evidence>
<reference evidence="10 11" key="1">
    <citation type="journal article" date="2010" name="Stand. Genomic Sci.">
        <title>Complete genome sequence of Spirochaeta smaragdinae type strain (SEBR 4228).</title>
        <authorList>
            <person name="Mavromatis K."/>
            <person name="Yasawong M."/>
            <person name="Chertkov O."/>
            <person name="Lapidus A."/>
            <person name="Lucas S."/>
            <person name="Nolan M."/>
            <person name="Del Rio T.G."/>
            <person name="Tice H."/>
            <person name="Cheng J.F."/>
            <person name="Pitluck S."/>
            <person name="Liolios K."/>
            <person name="Ivanova N."/>
            <person name="Tapia R."/>
            <person name="Han C."/>
            <person name="Bruce D."/>
            <person name="Goodwin L."/>
            <person name="Pati A."/>
            <person name="Chen A."/>
            <person name="Palaniappan K."/>
            <person name="Land M."/>
            <person name="Hauser L."/>
            <person name="Chang Y.J."/>
            <person name="Jeffries C.D."/>
            <person name="Detter J.C."/>
            <person name="Rohde M."/>
            <person name="Brambilla E."/>
            <person name="Spring S."/>
            <person name="Goker M."/>
            <person name="Sikorski J."/>
            <person name="Woyke T."/>
            <person name="Bristow J."/>
            <person name="Eisen J.A."/>
            <person name="Markowitz V."/>
            <person name="Hugenholtz P."/>
            <person name="Klenk H.P."/>
            <person name="Kyrpides N.C."/>
        </authorList>
    </citation>
    <scope>NUCLEOTIDE SEQUENCE [LARGE SCALE GENOMIC DNA]</scope>
    <source>
        <strain evidence="11">DSM 11293 / JCM 15392 / SEBR 4228</strain>
    </source>
</reference>
<sequence>MARDRKKRLPGKKWILFVAFRFLRSRRKERKIRPSFFSILGLAVGVMTLLSVLAVMNGFQLGFIEDILEIGSYHIRIYQQEDEDQTALLTLLRGMPEVEAAVPFLDVQTMIEGPFSGMVGCNIRALPEDTPAIDPGWARQMDLDDAFVTDGERDLIKPGSVWIGSVLAQNLGITTGDSVSFLSMAGDSFRGLEPTKVEYTVSLIFSSGYYEYDSALAFVAHDSISAIASGKEKINIGVKLKNRWRDRQFIEELSETGKLLPGTEVVSWRQYNRSFFGALRMEKLAMMLVIGIVFIVVGANMKHSLERTVWEKKEEIGLLRSVGAHPRDIRLIFLLDGALIGSIGGGIGTALGLLIAENINGIFSLTEKIVNAVIAFSERLLMPFFQVRGETFSLFSSTYFYLQEIPSRVMYHEVLIVFLFALAASLLSAWVSSGRVADFDPAEIMRYE</sequence>
<keyword evidence="11" id="KW-1185">Reference proteome</keyword>
<dbReference type="Pfam" id="PF12704">
    <property type="entry name" value="MacB_PCD"/>
    <property type="match status" value="1"/>
</dbReference>
<dbReference type="PANTHER" id="PTHR30489">
    <property type="entry name" value="LIPOPROTEIN-RELEASING SYSTEM TRANSMEMBRANE PROTEIN LOLE"/>
    <property type="match status" value="1"/>
</dbReference>
<keyword evidence="3" id="KW-1003">Cell membrane</keyword>
<dbReference type="GO" id="GO:0098797">
    <property type="term" value="C:plasma membrane protein complex"/>
    <property type="evidence" value="ECO:0007669"/>
    <property type="project" value="TreeGrafter"/>
</dbReference>
<protein>
    <recommendedName>
        <fullName evidence="12">Lipoprotein releasing system, transmembrane protein, LolC/E family</fullName>
    </recommendedName>
</protein>
<dbReference type="eggNOG" id="COG4591">
    <property type="taxonomic scope" value="Bacteria"/>
</dbReference>
<dbReference type="HOGENOM" id="CLU_000604_8_1_12"/>
<evidence type="ECO:0008006" key="12">
    <source>
        <dbReference type="Google" id="ProtNLM"/>
    </source>
</evidence>
<gene>
    <name evidence="10" type="ordered locus">Spirs_1923</name>
</gene>
<keyword evidence="4 7" id="KW-0812">Transmembrane</keyword>
<keyword evidence="5 7" id="KW-1133">Transmembrane helix</keyword>
<name>E1R1A8_SEDSS</name>
<organism evidence="10 11">
    <name type="scientific">Sediminispirochaeta smaragdinae (strain DSM 11293 / JCM 15392 / SEBR 4228)</name>
    <name type="common">Spirochaeta smaragdinae</name>
    <dbReference type="NCBI Taxonomy" id="573413"/>
    <lineage>
        <taxon>Bacteria</taxon>
        <taxon>Pseudomonadati</taxon>
        <taxon>Spirochaetota</taxon>
        <taxon>Spirochaetia</taxon>
        <taxon>Spirochaetales</taxon>
        <taxon>Spirochaetaceae</taxon>
        <taxon>Sediminispirochaeta</taxon>
    </lineage>
</organism>
<evidence type="ECO:0000256" key="7">
    <source>
        <dbReference type="SAM" id="Phobius"/>
    </source>
</evidence>
<dbReference type="EMBL" id="CP002116">
    <property type="protein sequence ID" value="ADK81049.1"/>
    <property type="molecule type" value="Genomic_DNA"/>
</dbReference>
<dbReference type="KEGG" id="ssm:Spirs_1923"/>
<dbReference type="Proteomes" id="UP000002318">
    <property type="component" value="Chromosome"/>
</dbReference>
<feature type="transmembrane region" description="Helical" evidence="7">
    <location>
        <begin position="36"/>
        <end position="56"/>
    </location>
</feature>
<evidence type="ECO:0000259" key="9">
    <source>
        <dbReference type="Pfam" id="PF12704"/>
    </source>
</evidence>
<dbReference type="PANTHER" id="PTHR30489:SF0">
    <property type="entry name" value="LIPOPROTEIN-RELEASING SYSTEM TRANSMEMBRANE PROTEIN LOLE"/>
    <property type="match status" value="1"/>
</dbReference>
<feature type="domain" description="ABC3 transporter permease C-terminal" evidence="8">
    <location>
        <begin position="288"/>
        <end position="437"/>
    </location>
</feature>
<dbReference type="InterPro" id="IPR051447">
    <property type="entry name" value="Lipoprotein-release_system"/>
</dbReference>